<evidence type="ECO:0000256" key="5">
    <source>
        <dbReference type="ARBA" id="ARBA00022727"/>
    </source>
</evidence>
<dbReference type="GO" id="GO:0005524">
    <property type="term" value="F:ATP binding"/>
    <property type="evidence" value="ECO:0007669"/>
    <property type="project" value="UniProtKB-UniRule"/>
</dbReference>
<dbReference type="EC" id="2.7.4.9" evidence="2 10"/>
<sequence length="210" mass="22589">MTAPRLPGTLVTFEGPGGVGKTTITALVAELLDADAVPVHTTIQPSRSPLGDLARHGTDTYRDMALACLCAADRHHQLTVEILPALAEGKVVLCDRYVASSLVLQGLDDIPLDVVWALNHGAYRPDLVCALSDAPADIERRLRARGGHSRFERSPGSSFRETYGYLAATTFLHDQGWPIEIVDCAIDPRTTAGTIVDLIHRTLTESPACP</sequence>
<keyword evidence="7 10" id="KW-0418">Kinase</keyword>
<comment type="caution">
    <text evidence="10">Lacks conserved residue(s) required for the propagation of feature annotation.</text>
</comment>
<keyword evidence="8 10" id="KW-0067">ATP-binding</keyword>
<feature type="domain" description="Thymidylate kinase-like" evidence="11">
    <location>
        <begin position="13"/>
        <end position="164"/>
    </location>
</feature>
<dbReference type="EMBL" id="RSEC01000048">
    <property type="protein sequence ID" value="RSD16337.1"/>
    <property type="molecule type" value="Genomic_DNA"/>
</dbReference>
<dbReference type="Pfam" id="PF02223">
    <property type="entry name" value="Thymidylate_kin"/>
    <property type="match status" value="1"/>
</dbReference>
<evidence type="ECO:0000256" key="7">
    <source>
        <dbReference type="ARBA" id="ARBA00022777"/>
    </source>
</evidence>
<comment type="similarity">
    <text evidence="1 10">Belongs to the thymidylate kinase family.</text>
</comment>
<protein>
    <recommendedName>
        <fullName evidence="3 10">Thymidylate kinase</fullName>
        <ecNumber evidence="2 10">2.7.4.9</ecNumber>
    </recommendedName>
    <alternativeName>
        <fullName evidence="10">dTMP kinase</fullName>
    </alternativeName>
</protein>
<evidence type="ECO:0000256" key="8">
    <source>
        <dbReference type="ARBA" id="ARBA00022840"/>
    </source>
</evidence>
<dbReference type="HAMAP" id="MF_00165">
    <property type="entry name" value="Thymidylate_kinase"/>
    <property type="match status" value="1"/>
</dbReference>
<dbReference type="GO" id="GO:0006235">
    <property type="term" value="P:dTTP biosynthetic process"/>
    <property type="evidence" value="ECO:0007669"/>
    <property type="project" value="UniProtKB-UniRule"/>
</dbReference>
<accession>A0A427T7I8</accession>
<dbReference type="InterPro" id="IPR027417">
    <property type="entry name" value="P-loop_NTPase"/>
</dbReference>
<evidence type="ECO:0000256" key="10">
    <source>
        <dbReference type="HAMAP-Rule" id="MF_00165"/>
    </source>
</evidence>
<evidence type="ECO:0000256" key="3">
    <source>
        <dbReference type="ARBA" id="ARBA00017144"/>
    </source>
</evidence>
<dbReference type="Gene3D" id="3.40.50.300">
    <property type="entry name" value="P-loop containing nucleotide triphosphate hydrolases"/>
    <property type="match status" value="1"/>
</dbReference>
<dbReference type="PANTHER" id="PTHR10344">
    <property type="entry name" value="THYMIDYLATE KINASE"/>
    <property type="match status" value="1"/>
</dbReference>
<dbReference type="NCBIfam" id="TIGR00041">
    <property type="entry name" value="DTMP_kinase"/>
    <property type="match status" value="1"/>
</dbReference>
<dbReference type="RefSeq" id="WP_125311206.1">
    <property type="nucleotide sequence ID" value="NZ_RSEC01000048.1"/>
</dbReference>
<keyword evidence="6 10" id="KW-0547">Nucleotide-binding</keyword>
<comment type="caution">
    <text evidence="12">The sequence shown here is derived from an EMBL/GenBank/DDBJ whole genome shotgun (WGS) entry which is preliminary data.</text>
</comment>
<dbReference type="OrthoDB" id="4549048at2"/>
<dbReference type="PANTHER" id="PTHR10344:SF4">
    <property type="entry name" value="UMP-CMP KINASE 2, MITOCHONDRIAL"/>
    <property type="match status" value="1"/>
</dbReference>
<dbReference type="GO" id="GO:0005737">
    <property type="term" value="C:cytoplasm"/>
    <property type="evidence" value="ECO:0007669"/>
    <property type="project" value="TreeGrafter"/>
</dbReference>
<evidence type="ECO:0000256" key="2">
    <source>
        <dbReference type="ARBA" id="ARBA00012980"/>
    </source>
</evidence>
<keyword evidence="5 10" id="KW-0545">Nucleotide biosynthesis</keyword>
<organism evidence="12 13">
    <name type="scientific">Amycolatopsis eburnea</name>
    <dbReference type="NCBI Taxonomy" id="2267691"/>
    <lineage>
        <taxon>Bacteria</taxon>
        <taxon>Bacillati</taxon>
        <taxon>Actinomycetota</taxon>
        <taxon>Actinomycetes</taxon>
        <taxon>Pseudonocardiales</taxon>
        <taxon>Pseudonocardiaceae</taxon>
        <taxon>Amycolatopsis</taxon>
    </lineage>
</organism>
<keyword evidence="4 10" id="KW-0808">Transferase</keyword>
<comment type="catalytic activity">
    <reaction evidence="9 10">
        <text>dTMP + ATP = dTDP + ADP</text>
        <dbReference type="Rhea" id="RHEA:13517"/>
        <dbReference type="ChEBI" id="CHEBI:30616"/>
        <dbReference type="ChEBI" id="CHEBI:58369"/>
        <dbReference type="ChEBI" id="CHEBI:63528"/>
        <dbReference type="ChEBI" id="CHEBI:456216"/>
        <dbReference type="EC" id="2.7.4.9"/>
    </reaction>
</comment>
<evidence type="ECO:0000313" key="12">
    <source>
        <dbReference type="EMBL" id="RSD16337.1"/>
    </source>
</evidence>
<dbReference type="InterPro" id="IPR018094">
    <property type="entry name" value="Thymidylate_kinase"/>
</dbReference>
<dbReference type="InterPro" id="IPR039430">
    <property type="entry name" value="Thymidylate_kin-like_dom"/>
</dbReference>
<dbReference type="GO" id="GO:0006233">
    <property type="term" value="P:dTDP biosynthetic process"/>
    <property type="evidence" value="ECO:0007669"/>
    <property type="project" value="InterPro"/>
</dbReference>
<evidence type="ECO:0000256" key="9">
    <source>
        <dbReference type="ARBA" id="ARBA00048743"/>
    </source>
</evidence>
<dbReference type="CDD" id="cd01672">
    <property type="entry name" value="TMPK"/>
    <property type="match status" value="1"/>
</dbReference>
<evidence type="ECO:0000256" key="1">
    <source>
        <dbReference type="ARBA" id="ARBA00009776"/>
    </source>
</evidence>
<dbReference type="GO" id="GO:0004798">
    <property type="term" value="F:dTMP kinase activity"/>
    <property type="evidence" value="ECO:0007669"/>
    <property type="project" value="UniProtKB-UniRule"/>
</dbReference>
<dbReference type="AlphaFoldDB" id="A0A427T7I8"/>
<evidence type="ECO:0000256" key="6">
    <source>
        <dbReference type="ARBA" id="ARBA00022741"/>
    </source>
</evidence>
<evidence type="ECO:0000259" key="11">
    <source>
        <dbReference type="Pfam" id="PF02223"/>
    </source>
</evidence>
<reference evidence="12 13" key="1">
    <citation type="submission" date="2018-12" db="EMBL/GenBank/DDBJ databases">
        <title>Amycolatopsis eburnea sp. nov. actinomycete associate with arbuscular mycorrhiza fungal spore.</title>
        <authorList>
            <person name="Lumyong S."/>
            <person name="Chaiya L."/>
        </authorList>
    </citation>
    <scope>NUCLEOTIDE SEQUENCE [LARGE SCALE GENOMIC DNA]</scope>
    <source>
        <strain evidence="12 13">GLM-1</strain>
    </source>
</reference>
<comment type="function">
    <text evidence="10">Phosphorylation of dTMP to form dTDP in both de novo and salvage pathways of dTTP synthesis.</text>
</comment>
<evidence type="ECO:0000256" key="4">
    <source>
        <dbReference type="ARBA" id="ARBA00022679"/>
    </source>
</evidence>
<gene>
    <name evidence="10 12" type="primary">tmk</name>
    <name evidence="12" type="ORF">EIY87_22040</name>
</gene>
<keyword evidence="13" id="KW-1185">Reference proteome</keyword>
<proteinExistence type="inferred from homology"/>
<evidence type="ECO:0000313" key="13">
    <source>
        <dbReference type="Proteomes" id="UP000267081"/>
    </source>
</evidence>
<dbReference type="Proteomes" id="UP000267081">
    <property type="component" value="Unassembled WGS sequence"/>
</dbReference>
<dbReference type="SUPFAM" id="SSF52540">
    <property type="entry name" value="P-loop containing nucleoside triphosphate hydrolases"/>
    <property type="match status" value="1"/>
</dbReference>
<dbReference type="GO" id="GO:0006227">
    <property type="term" value="P:dUDP biosynthetic process"/>
    <property type="evidence" value="ECO:0007669"/>
    <property type="project" value="TreeGrafter"/>
</dbReference>
<name>A0A427T7I8_9PSEU</name>